<comment type="subcellular location">
    <subcellularLocation>
        <location evidence="1">Membrane</location>
        <topology evidence="1">Single-pass membrane protein</topology>
    </subcellularLocation>
</comment>
<keyword evidence="3 6" id="KW-0812">Transmembrane</keyword>
<dbReference type="EMBL" id="JRXE01000014">
    <property type="protein sequence ID" value="KOC89793.1"/>
    <property type="molecule type" value="Genomic_DNA"/>
</dbReference>
<dbReference type="GO" id="GO:0016020">
    <property type="term" value="C:membrane"/>
    <property type="evidence" value="ECO:0007669"/>
    <property type="project" value="UniProtKB-SubCell"/>
</dbReference>
<dbReference type="PATRIC" id="fig|1560201.3.peg.2465"/>
<keyword evidence="10" id="KW-1185">Reference proteome</keyword>
<evidence type="ECO:0000313" key="8">
    <source>
        <dbReference type="EMBL" id="KOC93585.1"/>
    </source>
</evidence>
<gene>
    <name evidence="7" type="ORF">NG42_11590</name>
    <name evidence="8" type="ORF">NG43_09960</name>
</gene>
<dbReference type="PANTHER" id="PTHR39583:SF3">
    <property type="entry name" value="PREPILIN PEPTIDASE-DEPENDENT PROTEIN B"/>
    <property type="match status" value="1"/>
</dbReference>
<dbReference type="InterPro" id="IPR012902">
    <property type="entry name" value="N_methyl_site"/>
</dbReference>
<evidence type="ECO:0000313" key="7">
    <source>
        <dbReference type="EMBL" id="KOC89793.1"/>
    </source>
</evidence>
<proteinExistence type="predicted"/>
<evidence type="ECO:0000256" key="2">
    <source>
        <dbReference type="ARBA" id="ARBA00022481"/>
    </source>
</evidence>
<dbReference type="SUPFAM" id="SSF54523">
    <property type="entry name" value="Pili subunits"/>
    <property type="match status" value="1"/>
</dbReference>
<dbReference type="Proteomes" id="UP000036851">
    <property type="component" value="Unassembled WGS sequence"/>
</dbReference>
<sequence>MPVKNAGFSLTEMLIAMAICGVLMLGAVRLLPQLQGQNLQLLAQLRLEEELQQMMMTLEKAVRRAGYCNGQCSGDGLQIAANGQCLLIKWDENSNGRWEESTHAESEFYGYRWRNDSIEMQRGVTSCDSSGWERLNDPRLVTVSQFQALRDNRTIKLKLSGYAQAFPAHSVALEQWVNGINL</sequence>
<dbReference type="NCBIfam" id="NF007848">
    <property type="entry name" value="PRK10557.1"/>
    <property type="match status" value="1"/>
</dbReference>
<name>A0A0L7T376_9GAMM</name>
<feature type="transmembrane region" description="Helical" evidence="6">
    <location>
        <begin position="6"/>
        <end position="31"/>
    </location>
</feature>
<reference evidence="9 10" key="1">
    <citation type="journal article" date="2015" name="Int. J. Syst. Evol. Microbiol.">
        <title>Erwinia iniecta sp. nov., isolated from Russian wheat aphids (Diuraphis noxia).</title>
        <authorList>
            <person name="Campillo T."/>
            <person name="Luna E."/>
            <person name="Portier P."/>
            <person name="Fischer-Le Saux M."/>
            <person name="Lapitan N."/>
            <person name="Tisserat N.A."/>
            <person name="Leach J.E."/>
        </authorList>
    </citation>
    <scope>NUCLEOTIDE SEQUENCE [LARGE SCALE GENOMIC DNA]</scope>
    <source>
        <strain evidence="7 10">B120</strain>
        <strain evidence="8 9">B149</strain>
    </source>
</reference>
<dbReference type="STRING" id="1560201.NG42_11590"/>
<accession>A0A0L7T376</accession>
<dbReference type="InterPro" id="IPR045584">
    <property type="entry name" value="Pilin-like"/>
</dbReference>
<keyword evidence="4 6" id="KW-1133">Transmembrane helix</keyword>
<evidence type="ECO:0000256" key="1">
    <source>
        <dbReference type="ARBA" id="ARBA00004167"/>
    </source>
</evidence>
<keyword evidence="2" id="KW-0488">Methylation</keyword>
<evidence type="ECO:0000256" key="5">
    <source>
        <dbReference type="ARBA" id="ARBA00023136"/>
    </source>
</evidence>
<comment type="caution">
    <text evidence="7">The sequence shown here is derived from an EMBL/GenBank/DDBJ whole genome shotgun (WGS) entry which is preliminary data.</text>
</comment>
<evidence type="ECO:0000256" key="3">
    <source>
        <dbReference type="ARBA" id="ARBA00022692"/>
    </source>
</evidence>
<evidence type="ECO:0000256" key="6">
    <source>
        <dbReference type="SAM" id="Phobius"/>
    </source>
</evidence>
<dbReference type="NCBIfam" id="TIGR02532">
    <property type="entry name" value="IV_pilin_GFxxxE"/>
    <property type="match status" value="1"/>
</dbReference>
<protein>
    <recommendedName>
        <fullName evidence="11">N-terminal cleavage protein</fullName>
    </recommendedName>
</protein>
<keyword evidence="5 6" id="KW-0472">Membrane</keyword>
<dbReference type="RefSeq" id="WP_052899531.1">
    <property type="nucleotide sequence ID" value="NZ_JRXE01000014.1"/>
</dbReference>
<dbReference type="Proteomes" id="UP000037088">
    <property type="component" value="Unassembled WGS sequence"/>
</dbReference>
<dbReference type="Pfam" id="PF07963">
    <property type="entry name" value="N_methyl"/>
    <property type="match status" value="1"/>
</dbReference>
<organism evidence="7 10">
    <name type="scientific">Winslowiella iniecta</name>
    <dbReference type="NCBI Taxonomy" id="1560201"/>
    <lineage>
        <taxon>Bacteria</taxon>
        <taxon>Pseudomonadati</taxon>
        <taxon>Pseudomonadota</taxon>
        <taxon>Gammaproteobacteria</taxon>
        <taxon>Enterobacterales</taxon>
        <taxon>Erwiniaceae</taxon>
        <taxon>Winslowiella</taxon>
    </lineage>
</organism>
<evidence type="ECO:0008006" key="11">
    <source>
        <dbReference type="Google" id="ProtNLM"/>
    </source>
</evidence>
<dbReference type="InterPro" id="IPR016419">
    <property type="entry name" value="Prepilin_Pept-dep_B_prd"/>
</dbReference>
<dbReference type="AlphaFoldDB" id="A0A0L7T376"/>
<dbReference type="OrthoDB" id="7059546at2"/>
<dbReference type="PIRSF" id="PIRSF004525">
    <property type="entry name" value="Pilin_peptidase-dep_B_prd"/>
    <property type="match status" value="1"/>
</dbReference>
<evidence type="ECO:0000256" key="4">
    <source>
        <dbReference type="ARBA" id="ARBA00022989"/>
    </source>
</evidence>
<dbReference type="GO" id="GO:0015628">
    <property type="term" value="P:protein secretion by the type II secretion system"/>
    <property type="evidence" value="ECO:0007669"/>
    <property type="project" value="TreeGrafter"/>
</dbReference>
<evidence type="ECO:0000313" key="9">
    <source>
        <dbReference type="Proteomes" id="UP000036851"/>
    </source>
</evidence>
<dbReference type="EMBL" id="JRXF01000013">
    <property type="protein sequence ID" value="KOC93585.1"/>
    <property type="molecule type" value="Genomic_DNA"/>
</dbReference>
<dbReference type="InterPro" id="IPR051621">
    <property type="entry name" value="T2SS_protein_J"/>
</dbReference>
<dbReference type="PANTHER" id="PTHR39583">
    <property type="entry name" value="TYPE II SECRETION SYSTEM PROTEIN J-RELATED"/>
    <property type="match status" value="1"/>
</dbReference>
<evidence type="ECO:0000313" key="10">
    <source>
        <dbReference type="Proteomes" id="UP000037088"/>
    </source>
</evidence>